<proteinExistence type="predicted"/>
<dbReference type="EMBL" id="KD206878">
    <property type="protein sequence ID" value="EMS52456.1"/>
    <property type="molecule type" value="Genomic_DNA"/>
</dbReference>
<name>M7YZ36_TRIUA</name>
<reference evidence="1" key="1">
    <citation type="journal article" date="2013" name="Nature">
        <title>Draft genome of the wheat A-genome progenitor Triticum urartu.</title>
        <authorList>
            <person name="Ling H.Q."/>
            <person name="Zhao S."/>
            <person name="Liu D."/>
            <person name="Wang J."/>
            <person name="Sun H."/>
            <person name="Zhang C."/>
            <person name="Fan H."/>
            <person name="Li D."/>
            <person name="Dong L."/>
            <person name="Tao Y."/>
            <person name="Gao C."/>
            <person name="Wu H."/>
            <person name="Li Y."/>
            <person name="Cui Y."/>
            <person name="Guo X."/>
            <person name="Zheng S."/>
            <person name="Wang B."/>
            <person name="Yu K."/>
            <person name="Liang Q."/>
            <person name="Yang W."/>
            <person name="Lou X."/>
            <person name="Chen J."/>
            <person name="Feng M."/>
            <person name="Jian J."/>
            <person name="Zhang X."/>
            <person name="Luo G."/>
            <person name="Jiang Y."/>
            <person name="Liu J."/>
            <person name="Wang Z."/>
            <person name="Sha Y."/>
            <person name="Zhang B."/>
            <person name="Wu H."/>
            <person name="Tang D."/>
            <person name="Shen Q."/>
            <person name="Xue P."/>
            <person name="Zou S."/>
            <person name="Wang X."/>
            <person name="Liu X."/>
            <person name="Wang F."/>
            <person name="Yang Y."/>
            <person name="An X."/>
            <person name="Dong Z."/>
            <person name="Zhang K."/>
            <person name="Zhang X."/>
            <person name="Luo M.C."/>
            <person name="Dvorak J."/>
            <person name="Tong Y."/>
            <person name="Wang J."/>
            <person name="Yang H."/>
            <person name="Li Z."/>
            <person name="Wang D."/>
            <person name="Zhang A."/>
            <person name="Wang J."/>
        </authorList>
    </citation>
    <scope>NUCLEOTIDE SEQUENCE</scope>
</reference>
<organism evidence="1">
    <name type="scientific">Triticum urartu</name>
    <name type="common">Red wild einkorn</name>
    <name type="synonym">Crithodium urartu</name>
    <dbReference type="NCBI Taxonomy" id="4572"/>
    <lineage>
        <taxon>Eukaryota</taxon>
        <taxon>Viridiplantae</taxon>
        <taxon>Streptophyta</taxon>
        <taxon>Embryophyta</taxon>
        <taxon>Tracheophyta</taxon>
        <taxon>Spermatophyta</taxon>
        <taxon>Magnoliopsida</taxon>
        <taxon>Liliopsida</taxon>
        <taxon>Poales</taxon>
        <taxon>Poaceae</taxon>
        <taxon>BOP clade</taxon>
        <taxon>Pooideae</taxon>
        <taxon>Triticodae</taxon>
        <taxon>Triticeae</taxon>
        <taxon>Triticinae</taxon>
        <taxon>Triticum</taxon>
    </lineage>
</organism>
<accession>M7YZ36</accession>
<dbReference type="AlphaFoldDB" id="M7YZ36"/>
<protein>
    <submittedName>
        <fullName evidence="1">Uncharacterized protein</fullName>
    </submittedName>
</protein>
<gene>
    <name evidence="1" type="ORF">TRIUR3_10105</name>
</gene>
<evidence type="ECO:0000313" key="1">
    <source>
        <dbReference type="EMBL" id="EMS52456.1"/>
    </source>
</evidence>
<sequence length="62" mass="7158">MVAFSVVVGGLTIPAAYQRLSMERYARLASLNLYRYELLYQTFSLTCYLSARDHLIQLLKEP</sequence>